<proteinExistence type="predicted"/>
<accession>A0A4Y2DJY2</accession>
<keyword evidence="2" id="KW-1185">Reference proteome</keyword>
<organism evidence="1 2">
    <name type="scientific">Araneus ventricosus</name>
    <name type="common">Orbweaver spider</name>
    <name type="synonym">Epeira ventricosa</name>
    <dbReference type="NCBI Taxonomy" id="182803"/>
    <lineage>
        <taxon>Eukaryota</taxon>
        <taxon>Metazoa</taxon>
        <taxon>Ecdysozoa</taxon>
        <taxon>Arthropoda</taxon>
        <taxon>Chelicerata</taxon>
        <taxon>Arachnida</taxon>
        <taxon>Araneae</taxon>
        <taxon>Araneomorphae</taxon>
        <taxon>Entelegynae</taxon>
        <taxon>Araneoidea</taxon>
        <taxon>Araneidae</taxon>
        <taxon>Araneus</taxon>
    </lineage>
</organism>
<reference evidence="1 2" key="1">
    <citation type="journal article" date="2019" name="Sci. Rep.">
        <title>Orb-weaving spider Araneus ventricosus genome elucidates the spidroin gene catalogue.</title>
        <authorList>
            <person name="Kono N."/>
            <person name="Nakamura H."/>
            <person name="Ohtoshi R."/>
            <person name="Moran D.A.P."/>
            <person name="Shinohara A."/>
            <person name="Yoshida Y."/>
            <person name="Fujiwara M."/>
            <person name="Mori M."/>
            <person name="Tomita M."/>
            <person name="Arakawa K."/>
        </authorList>
    </citation>
    <scope>NUCLEOTIDE SEQUENCE [LARGE SCALE GENOMIC DNA]</scope>
</reference>
<dbReference type="AlphaFoldDB" id="A0A4Y2DJY2"/>
<sequence>MGIRVHNPRPPTHPWGLESTGKGAVNVFLTRFWDLATKFSAKRLFGVHEISRLSEAWISRYEETSRKFDSLPRQTIKDGYLALKLNFRVTNAVKPSELCDLSYSSCSIAIELYNRTSSII</sequence>
<comment type="caution">
    <text evidence="1">The sequence shown here is derived from an EMBL/GenBank/DDBJ whole genome shotgun (WGS) entry which is preliminary data.</text>
</comment>
<name>A0A4Y2DJY2_ARAVE</name>
<evidence type="ECO:0000313" key="1">
    <source>
        <dbReference type="EMBL" id="GBM15905.1"/>
    </source>
</evidence>
<dbReference type="EMBL" id="BGPR01000365">
    <property type="protein sequence ID" value="GBM15905.1"/>
    <property type="molecule type" value="Genomic_DNA"/>
</dbReference>
<gene>
    <name evidence="1" type="ORF">AVEN_258446_1</name>
</gene>
<dbReference type="Proteomes" id="UP000499080">
    <property type="component" value="Unassembled WGS sequence"/>
</dbReference>
<evidence type="ECO:0000313" key="2">
    <source>
        <dbReference type="Proteomes" id="UP000499080"/>
    </source>
</evidence>
<protein>
    <submittedName>
        <fullName evidence="1">Uncharacterized protein</fullName>
    </submittedName>
</protein>